<organism evidence="2 3">
    <name type="scientific">Blautia hansenii DSM 20583</name>
    <dbReference type="NCBI Taxonomy" id="537007"/>
    <lineage>
        <taxon>Bacteria</taxon>
        <taxon>Bacillati</taxon>
        <taxon>Bacillota</taxon>
        <taxon>Clostridia</taxon>
        <taxon>Lachnospirales</taxon>
        <taxon>Lachnospiraceae</taxon>
        <taxon>Blautia</taxon>
    </lineage>
</organism>
<keyword evidence="3" id="KW-1185">Reference proteome</keyword>
<gene>
    <name evidence="2" type="ORF">BLAHAN_07169</name>
</gene>
<keyword evidence="1" id="KW-0812">Transmembrane</keyword>
<evidence type="ECO:0000256" key="1">
    <source>
        <dbReference type="SAM" id="Phobius"/>
    </source>
</evidence>
<keyword evidence="1" id="KW-1133">Transmembrane helix</keyword>
<evidence type="ECO:0000313" key="2">
    <source>
        <dbReference type="EMBL" id="EEX20139.1"/>
    </source>
</evidence>
<name>C9LCL0_BLAHA</name>
<dbReference type="EMBL" id="ABYU02000056">
    <property type="protein sequence ID" value="EEX20139.1"/>
    <property type="molecule type" value="Genomic_DNA"/>
</dbReference>
<keyword evidence="1" id="KW-0472">Membrane</keyword>
<dbReference type="AlphaFoldDB" id="C9LCL0"/>
<feature type="transmembrane region" description="Helical" evidence="1">
    <location>
        <begin position="20"/>
        <end position="44"/>
    </location>
</feature>
<accession>C9LCL0</accession>
<reference evidence="2" key="1">
    <citation type="submission" date="2009-09" db="EMBL/GenBank/DDBJ databases">
        <authorList>
            <person name="Weinstock G."/>
            <person name="Sodergren E."/>
            <person name="Clifton S."/>
            <person name="Fulton L."/>
            <person name="Fulton B."/>
            <person name="Courtney L."/>
            <person name="Fronick C."/>
            <person name="Harrison M."/>
            <person name="Strong C."/>
            <person name="Farmer C."/>
            <person name="Delahaunty K."/>
            <person name="Markovic C."/>
            <person name="Hall O."/>
            <person name="Minx P."/>
            <person name="Tomlinson C."/>
            <person name="Mitreva M."/>
            <person name="Nelson J."/>
            <person name="Hou S."/>
            <person name="Wollam A."/>
            <person name="Pepin K.H."/>
            <person name="Johnson M."/>
            <person name="Bhonagiri V."/>
            <person name="Nash W.E."/>
            <person name="Warren W."/>
            <person name="Chinwalla A."/>
            <person name="Mardis E.R."/>
            <person name="Wilson R.K."/>
        </authorList>
    </citation>
    <scope>NUCLEOTIDE SEQUENCE [LARGE SCALE GENOMIC DNA]</scope>
    <source>
        <strain evidence="2">DSM 20583</strain>
    </source>
</reference>
<dbReference type="Proteomes" id="UP000003755">
    <property type="component" value="Unassembled WGS sequence"/>
</dbReference>
<evidence type="ECO:0000313" key="3">
    <source>
        <dbReference type="Proteomes" id="UP000003755"/>
    </source>
</evidence>
<dbReference type="HOGENOM" id="CLU_2876840_0_0_9"/>
<sequence length="63" mass="7463">MPMIKSINALIVRSRHSIGFFFCFFFLPIVPFLLSSGFASYLFLSPFHDFIIYQLWYIVNAFM</sequence>
<protein>
    <submittedName>
        <fullName evidence="2">Uncharacterized protein</fullName>
    </submittedName>
</protein>
<dbReference type="STRING" id="537007.BLAHAN_07169"/>
<comment type="caution">
    <text evidence="2">The sequence shown here is derived from an EMBL/GenBank/DDBJ whole genome shotgun (WGS) entry which is preliminary data.</text>
</comment>
<proteinExistence type="predicted"/>